<dbReference type="GeneID" id="114843251"/>
<evidence type="ECO:0000313" key="4">
    <source>
        <dbReference type="RefSeq" id="XP_055359473.1"/>
    </source>
</evidence>
<evidence type="ECO:0000313" key="3">
    <source>
        <dbReference type="Proteomes" id="UP000515150"/>
    </source>
</evidence>
<proteinExistence type="predicted"/>
<dbReference type="RefSeq" id="XP_055359473.1">
    <property type="nucleotide sequence ID" value="XM_055503498.1"/>
</dbReference>
<reference evidence="4" key="1">
    <citation type="submission" date="2025-08" db="UniProtKB">
        <authorList>
            <consortium name="RefSeq"/>
        </authorList>
    </citation>
    <scope>IDENTIFICATION</scope>
</reference>
<dbReference type="PANTHER" id="PTHR45784">
    <property type="entry name" value="C-TYPE LECTIN DOMAIN FAMILY 20 MEMBER A-RELATED"/>
    <property type="match status" value="1"/>
</dbReference>
<dbReference type="Proteomes" id="UP000515150">
    <property type="component" value="Chromosome 16"/>
</dbReference>
<keyword evidence="3" id="KW-1185">Reference proteome</keyword>
<feature type="domain" description="C-type lectin" evidence="2">
    <location>
        <begin position="179"/>
        <end position="289"/>
    </location>
</feature>
<dbReference type="SMART" id="SM00034">
    <property type="entry name" value="CLECT"/>
    <property type="match status" value="2"/>
</dbReference>
<dbReference type="KEGG" id="bspl:114843251"/>
<dbReference type="InterPro" id="IPR001304">
    <property type="entry name" value="C-type_lectin-like"/>
</dbReference>
<keyword evidence="1" id="KW-1015">Disulfide bond</keyword>
<dbReference type="PANTHER" id="PTHR45784:SF3">
    <property type="entry name" value="C-TYPE LECTIN DOMAIN FAMILY 4 MEMBER K-LIKE-RELATED"/>
    <property type="match status" value="1"/>
</dbReference>
<dbReference type="InterPro" id="IPR018378">
    <property type="entry name" value="C-type_lectin_CS"/>
</dbReference>
<dbReference type="SUPFAM" id="SSF56436">
    <property type="entry name" value="C-type lectin-like"/>
    <property type="match status" value="2"/>
</dbReference>
<dbReference type="PROSITE" id="PS00615">
    <property type="entry name" value="C_TYPE_LECTIN_1"/>
    <property type="match status" value="1"/>
</dbReference>
<name>A0A9W2XCV6_BETSP</name>
<dbReference type="PROSITE" id="PS50041">
    <property type="entry name" value="C_TYPE_LECTIN_2"/>
    <property type="match status" value="2"/>
</dbReference>
<organism evidence="3 4">
    <name type="scientific">Betta splendens</name>
    <name type="common">Siamese fighting fish</name>
    <dbReference type="NCBI Taxonomy" id="158456"/>
    <lineage>
        <taxon>Eukaryota</taxon>
        <taxon>Metazoa</taxon>
        <taxon>Chordata</taxon>
        <taxon>Craniata</taxon>
        <taxon>Vertebrata</taxon>
        <taxon>Euteleostomi</taxon>
        <taxon>Actinopterygii</taxon>
        <taxon>Neopterygii</taxon>
        <taxon>Teleostei</taxon>
        <taxon>Neoteleostei</taxon>
        <taxon>Acanthomorphata</taxon>
        <taxon>Anabantaria</taxon>
        <taxon>Anabantiformes</taxon>
        <taxon>Anabantoidei</taxon>
        <taxon>Osphronemidae</taxon>
        <taxon>Betta</taxon>
    </lineage>
</organism>
<gene>
    <name evidence="4" type="primary">LOC114843251</name>
</gene>
<dbReference type="InterPro" id="IPR016186">
    <property type="entry name" value="C-type_lectin-like/link_sf"/>
</dbReference>
<accession>A0A9W2XCV6</accession>
<dbReference type="OrthoDB" id="7357196at2759"/>
<evidence type="ECO:0000259" key="2">
    <source>
        <dbReference type="PROSITE" id="PS50041"/>
    </source>
</evidence>
<dbReference type="Pfam" id="PF00059">
    <property type="entry name" value="Lectin_C"/>
    <property type="match status" value="2"/>
</dbReference>
<sequence>MLPKYRVMMTVYSKFRFWQMWMGWAVGLHTNMDQPLIWISLCFGFGCSTFPRYEYTYVDMRVDFASAQIYCKEYYKDVATITSSRDMSMMIRPSTNQDGIWIGLNDDPDDWMGVMGNNTDSWRWSLTGQTSKTSYCNWRPSQPDFTGAHETCVVANNLGQWSDVNCNSLYWSICSVTNATGKFFVLVQLNLTWTAAQTFCRQNHTDLATIENADDSNVIQTLMETLGTNAYIGLYRIPWFWSDHNTSTFRNFAPGKPNNDQTVNFCVAELPDHTWTDVPCSLSLAFFCYAESRLRTILRIRSQTNADMTDRAINAQILQQIGAALEDQGGTVFEIKWNIQPKKR</sequence>
<evidence type="ECO:0000256" key="1">
    <source>
        <dbReference type="ARBA" id="ARBA00023157"/>
    </source>
</evidence>
<dbReference type="AlphaFoldDB" id="A0A9W2XCV6"/>
<dbReference type="CDD" id="cd00037">
    <property type="entry name" value="CLECT"/>
    <property type="match status" value="1"/>
</dbReference>
<dbReference type="Gene3D" id="3.10.100.10">
    <property type="entry name" value="Mannose-Binding Protein A, subunit A"/>
    <property type="match status" value="2"/>
</dbReference>
<feature type="domain" description="C-type lectin" evidence="2">
    <location>
        <begin position="50"/>
        <end position="175"/>
    </location>
</feature>
<dbReference type="InterPro" id="IPR016187">
    <property type="entry name" value="CTDL_fold"/>
</dbReference>
<protein>
    <submittedName>
        <fullName evidence="4">Uncharacterized protein LOC114843251 isoform X1</fullName>
    </submittedName>
</protein>